<reference evidence="1" key="2">
    <citation type="submission" date="2022-01" db="EMBL/GenBank/DDBJ databases">
        <authorList>
            <person name="Yamashiro T."/>
            <person name="Shiraishi A."/>
            <person name="Satake H."/>
            <person name="Nakayama K."/>
        </authorList>
    </citation>
    <scope>NUCLEOTIDE SEQUENCE</scope>
</reference>
<gene>
    <name evidence="1" type="ORF">Tco_0911566</name>
</gene>
<comment type="caution">
    <text evidence="1">The sequence shown here is derived from an EMBL/GenBank/DDBJ whole genome shotgun (WGS) entry which is preliminary data.</text>
</comment>
<evidence type="ECO:0000313" key="2">
    <source>
        <dbReference type="Proteomes" id="UP001151760"/>
    </source>
</evidence>
<reference evidence="1" key="1">
    <citation type="journal article" date="2022" name="Int. J. Mol. Sci.">
        <title>Draft Genome of Tanacetum Coccineum: Genomic Comparison of Closely Related Tanacetum-Family Plants.</title>
        <authorList>
            <person name="Yamashiro T."/>
            <person name="Shiraishi A."/>
            <person name="Nakayama K."/>
            <person name="Satake H."/>
        </authorList>
    </citation>
    <scope>NUCLEOTIDE SEQUENCE</scope>
</reference>
<accession>A0ABQ5CZD5</accession>
<evidence type="ECO:0000313" key="1">
    <source>
        <dbReference type="EMBL" id="GJT31291.1"/>
    </source>
</evidence>
<keyword evidence="2" id="KW-1185">Reference proteome</keyword>
<proteinExistence type="predicted"/>
<dbReference type="Proteomes" id="UP001151760">
    <property type="component" value="Unassembled WGS sequence"/>
</dbReference>
<organism evidence="1 2">
    <name type="scientific">Tanacetum coccineum</name>
    <dbReference type="NCBI Taxonomy" id="301880"/>
    <lineage>
        <taxon>Eukaryota</taxon>
        <taxon>Viridiplantae</taxon>
        <taxon>Streptophyta</taxon>
        <taxon>Embryophyta</taxon>
        <taxon>Tracheophyta</taxon>
        <taxon>Spermatophyta</taxon>
        <taxon>Magnoliopsida</taxon>
        <taxon>eudicotyledons</taxon>
        <taxon>Gunneridae</taxon>
        <taxon>Pentapetalae</taxon>
        <taxon>asterids</taxon>
        <taxon>campanulids</taxon>
        <taxon>Asterales</taxon>
        <taxon>Asteraceae</taxon>
        <taxon>Asteroideae</taxon>
        <taxon>Anthemideae</taxon>
        <taxon>Anthemidinae</taxon>
        <taxon>Tanacetum</taxon>
    </lineage>
</organism>
<dbReference type="EMBL" id="BQNB010014693">
    <property type="protein sequence ID" value="GJT31291.1"/>
    <property type="molecule type" value="Genomic_DNA"/>
</dbReference>
<sequence>MSLSMTLAYLSVSSPTTGMRATSLSYIYNILPCVRFNNQVEFNPLSWLFEKESKEYMMKNVFWFKRTSNLKRRRQTRILGKGARQEKEKEKGKGISDCAEWVVKKRNVTLLAKVRCFLIQSGLSKIFWAEDTTMSTYLVTRSPSSAIGFKTPIDIVGFLLACSVIKQGCLGPVVLYRNRGSMKVGGLRKLSLSIGVVGLNAGVVS</sequence>
<protein>
    <submittedName>
        <fullName evidence="1">Uncharacterized protein</fullName>
    </submittedName>
</protein>
<name>A0ABQ5CZD5_9ASTR</name>